<protein>
    <recommendedName>
        <fullName evidence="4">Leucine-binding protein domain-containing protein</fullName>
    </recommendedName>
</protein>
<feature type="transmembrane region" description="Helical" evidence="3">
    <location>
        <begin position="652"/>
        <end position="670"/>
    </location>
</feature>
<dbReference type="Gene3D" id="3.40.50.2300">
    <property type="match status" value="2"/>
</dbReference>
<evidence type="ECO:0000313" key="6">
    <source>
        <dbReference type="Proteomes" id="UP000251075"/>
    </source>
</evidence>
<evidence type="ECO:0000256" key="3">
    <source>
        <dbReference type="SAM" id="Phobius"/>
    </source>
</evidence>
<feature type="transmembrane region" description="Helical" evidence="3">
    <location>
        <begin position="620"/>
        <end position="640"/>
    </location>
</feature>
<accession>A0A364P301</accession>
<comment type="caution">
    <text evidence="5">The sequence shown here is derived from an EMBL/GenBank/DDBJ whole genome shotgun (WGS) entry which is preliminary data.</text>
</comment>
<dbReference type="Pfam" id="PF13458">
    <property type="entry name" value="Peripla_BP_6"/>
    <property type="match status" value="1"/>
</dbReference>
<dbReference type="InterPro" id="IPR038050">
    <property type="entry name" value="Neuro_actylchol_rec"/>
</dbReference>
<dbReference type="EMBL" id="PGTO01000001">
    <property type="protein sequence ID" value="RAU23729.1"/>
    <property type="molecule type" value="Genomic_DNA"/>
</dbReference>
<sequence>MTVAVGACPDAVAADTLTIAVAAPMSGGGKHIGPEIANAVQLLADETNAVGGIGGRLLTVRLFDDATSADVAKTIAAEISAGPALAVIGHAHSPVALAAAPIYRDGGLATLSSAAEGALTKDFATFFRIIPALDAQGRAAAIYALEELGQTRTTIVYRDDNFGRSLLHAYSDQFTKGGRGRVRAMPLPKGPVDWAAVVTDLAADPGLIVIAMQDFDAKHFLAEKRRRGNEAPVLGSQAFARDVFITLFKDEPEEAARPGYFAEGLYAMAPTILDTANKDTLDFALAYRARFGASPGWIGVKYYEAARAVVQALGRAAIGNTAQSRDKDRASVRQALAAMDSPSTAVGGLTGPILFDAERNRVDSFRVGRFQGGRFLSAPVQLVPVADPRSVDLPRAMAADTVRKIGQEHFWRQRIVYTGIQPVSIDKIETKDGFFSADFYMWMRFVEREGITAVQFPDMIRGGYNPAQPVASRKADGMTYLLYRVKGDFRNEFNLADYPFDQQQLIIRLANTHLTREEVVYAVDALPSGRADAGSWRMPGQWDGRQVDRFRDDLVSKGALGDLDAMQSGRALEFSGFKAVLMAQRQVMVFLRKNLLPLGLLTLVVYSTLFYPESMLKERLTVPVAAMLAASVLLSGVQARLGDIGYTTAAEVIFYIFFFAGLMAMLSALVEERLRLSNWPRLMIIVRRGSHILFPLTVLATWMALFVQYRDRF</sequence>
<keyword evidence="3" id="KW-1133">Transmembrane helix</keyword>
<dbReference type="AlphaFoldDB" id="A0A364P301"/>
<feature type="transmembrane region" description="Helical" evidence="3">
    <location>
        <begin position="691"/>
        <end position="709"/>
    </location>
</feature>
<gene>
    <name evidence="5" type="ORF">CU669_01095</name>
</gene>
<reference evidence="5 6" key="1">
    <citation type="submission" date="2017-11" db="EMBL/GenBank/DDBJ databases">
        <title>Draft genome sequence of magnetotactic bacterium Magnetospirillum kuznetsovii LBB-42.</title>
        <authorList>
            <person name="Grouzdev D.S."/>
            <person name="Rysina M.S."/>
            <person name="Baslerov R.V."/>
            <person name="Koziaeva V."/>
        </authorList>
    </citation>
    <scope>NUCLEOTIDE SEQUENCE [LARGE SCALE GENOMIC DNA]</scope>
    <source>
        <strain evidence="5 6">LBB-42</strain>
    </source>
</reference>
<dbReference type="InterPro" id="IPR028082">
    <property type="entry name" value="Peripla_BP_I"/>
</dbReference>
<feature type="transmembrane region" description="Helical" evidence="3">
    <location>
        <begin position="595"/>
        <end position="611"/>
    </location>
</feature>
<dbReference type="Gene3D" id="1.20.58.390">
    <property type="entry name" value="Neurotransmitter-gated ion-channel transmembrane domain"/>
    <property type="match status" value="1"/>
</dbReference>
<proteinExistence type="inferred from homology"/>
<dbReference type="RefSeq" id="WP_112141960.1">
    <property type="nucleotide sequence ID" value="NZ_PGTO01000001.1"/>
</dbReference>
<evidence type="ECO:0000256" key="1">
    <source>
        <dbReference type="ARBA" id="ARBA00010062"/>
    </source>
</evidence>
<keyword evidence="3" id="KW-0472">Membrane</keyword>
<organism evidence="5 6">
    <name type="scientific">Paramagnetospirillum kuznetsovii</name>
    <dbReference type="NCBI Taxonomy" id="2053833"/>
    <lineage>
        <taxon>Bacteria</taxon>
        <taxon>Pseudomonadati</taxon>
        <taxon>Pseudomonadota</taxon>
        <taxon>Alphaproteobacteria</taxon>
        <taxon>Rhodospirillales</taxon>
        <taxon>Magnetospirillaceae</taxon>
        <taxon>Paramagnetospirillum</taxon>
    </lineage>
</organism>
<dbReference type="OrthoDB" id="9799209at2"/>
<dbReference type="PANTHER" id="PTHR47151">
    <property type="entry name" value="LEU/ILE/VAL-BINDING ABC TRANSPORTER SUBUNIT"/>
    <property type="match status" value="1"/>
</dbReference>
<evidence type="ECO:0000259" key="4">
    <source>
        <dbReference type="Pfam" id="PF13458"/>
    </source>
</evidence>
<evidence type="ECO:0000256" key="2">
    <source>
        <dbReference type="ARBA" id="ARBA00022729"/>
    </source>
</evidence>
<dbReference type="SUPFAM" id="SSF53822">
    <property type="entry name" value="Periplasmic binding protein-like I"/>
    <property type="match status" value="1"/>
</dbReference>
<dbReference type="Proteomes" id="UP000251075">
    <property type="component" value="Unassembled WGS sequence"/>
</dbReference>
<dbReference type="PANTHER" id="PTHR47151:SF2">
    <property type="entry name" value="AMINO ACID BINDING PROTEIN"/>
    <property type="match status" value="1"/>
</dbReference>
<name>A0A364P301_9PROT</name>
<keyword evidence="3" id="KW-0812">Transmembrane</keyword>
<keyword evidence="6" id="KW-1185">Reference proteome</keyword>
<comment type="similarity">
    <text evidence="1">Belongs to the leucine-binding protein family.</text>
</comment>
<feature type="domain" description="Leucine-binding protein" evidence="4">
    <location>
        <begin position="16"/>
        <end position="362"/>
    </location>
</feature>
<dbReference type="InterPro" id="IPR028081">
    <property type="entry name" value="Leu-bd"/>
</dbReference>
<keyword evidence="2" id="KW-0732">Signal</keyword>
<evidence type="ECO:0000313" key="5">
    <source>
        <dbReference type="EMBL" id="RAU23729.1"/>
    </source>
</evidence>